<dbReference type="Proteomes" id="UP000317315">
    <property type="component" value="Unassembled WGS sequence"/>
</dbReference>
<dbReference type="Pfam" id="PF08340">
    <property type="entry name" value="YicC-like_C"/>
    <property type="match status" value="1"/>
</dbReference>
<name>A0A521CQN5_9BACT</name>
<dbReference type="Pfam" id="PF03755">
    <property type="entry name" value="YicC-like_N"/>
    <property type="match status" value="1"/>
</dbReference>
<protein>
    <submittedName>
        <fullName evidence="8">TIGR00255 family protein</fullName>
    </submittedName>
</protein>
<dbReference type="EMBL" id="FXTM01000014">
    <property type="protein sequence ID" value="SMO60970.1"/>
    <property type="molecule type" value="Genomic_DNA"/>
</dbReference>
<dbReference type="InterPro" id="IPR013527">
    <property type="entry name" value="YicC-like_N"/>
</dbReference>
<comment type="similarity">
    <text evidence="5">Belongs to the YicC/YloC family.</text>
</comment>
<dbReference type="GO" id="GO:0004521">
    <property type="term" value="F:RNA endonuclease activity"/>
    <property type="evidence" value="ECO:0007669"/>
    <property type="project" value="InterPro"/>
</dbReference>
<evidence type="ECO:0000256" key="2">
    <source>
        <dbReference type="ARBA" id="ARBA00022722"/>
    </source>
</evidence>
<evidence type="ECO:0000313" key="8">
    <source>
        <dbReference type="EMBL" id="SMO60970.1"/>
    </source>
</evidence>
<evidence type="ECO:0000259" key="7">
    <source>
        <dbReference type="Pfam" id="PF08340"/>
    </source>
</evidence>
<dbReference type="InterPro" id="IPR005229">
    <property type="entry name" value="YicC/YloC-like"/>
</dbReference>
<keyword evidence="9" id="KW-1185">Reference proteome</keyword>
<comment type="cofactor">
    <cofactor evidence="1">
        <name>a divalent metal cation</name>
        <dbReference type="ChEBI" id="CHEBI:60240"/>
    </cofactor>
</comment>
<evidence type="ECO:0000256" key="3">
    <source>
        <dbReference type="ARBA" id="ARBA00022759"/>
    </source>
</evidence>
<dbReference type="InterPro" id="IPR013551">
    <property type="entry name" value="YicC-like_C"/>
</dbReference>
<organism evidence="8 9">
    <name type="scientific">Balnearium lithotrophicum</name>
    <dbReference type="NCBI Taxonomy" id="223788"/>
    <lineage>
        <taxon>Bacteria</taxon>
        <taxon>Pseudomonadati</taxon>
        <taxon>Aquificota</taxon>
        <taxon>Aquificia</taxon>
        <taxon>Desulfurobacteriales</taxon>
        <taxon>Desulfurobacteriaceae</taxon>
        <taxon>Balnearium</taxon>
    </lineage>
</organism>
<evidence type="ECO:0000256" key="4">
    <source>
        <dbReference type="ARBA" id="ARBA00022801"/>
    </source>
</evidence>
<keyword evidence="2" id="KW-0540">Nuclease</keyword>
<dbReference type="GO" id="GO:0016787">
    <property type="term" value="F:hydrolase activity"/>
    <property type="evidence" value="ECO:0007669"/>
    <property type="project" value="UniProtKB-KW"/>
</dbReference>
<keyword evidence="3" id="KW-0255">Endonuclease</keyword>
<dbReference type="RefSeq" id="WP_142935648.1">
    <property type="nucleotide sequence ID" value="NZ_FXTM01000014.1"/>
</dbReference>
<keyword evidence="4" id="KW-0378">Hydrolase</keyword>
<dbReference type="NCBIfam" id="TIGR00255">
    <property type="entry name" value="YicC/YloC family endoribonuclease"/>
    <property type="match status" value="1"/>
</dbReference>
<evidence type="ECO:0000256" key="1">
    <source>
        <dbReference type="ARBA" id="ARBA00001968"/>
    </source>
</evidence>
<feature type="domain" description="Endoribonuclease YicC-like N-terminal" evidence="6">
    <location>
        <begin position="1"/>
        <end position="153"/>
    </location>
</feature>
<dbReference type="PANTHER" id="PTHR30636:SF3">
    <property type="entry name" value="UPF0701 PROTEIN YICC"/>
    <property type="match status" value="1"/>
</dbReference>
<dbReference type="PANTHER" id="PTHR30636">
    <property type="entry name" value="UPF0701 PROTEIN YICC"/>
    <property type="match status" value="1"/>
</dbReference>
<accession>A0A521CQN5</accession>
<evidence type="ECO:0000259" key="6">
    <source>
        <dbReference type="Pfam" id="PF03755"/>
    </source>
</evidence>
<feature type="domain" description="Endoribonuclease YicC-like C-terminal" evidence="7">
    <location>
        <begin position="170"/>
        <end position="293"/>
    </location>
</feature>
<sequence length="293" mass="33845">MKSMTGYGKGISENSFARITAEVRSLNSKALRVRFSMGKVFNPFLNDLNSLISKYVKRGDLELSIHYVLSPNVEVPISVNYSEAVNLVREIKKISSLSGEEISVSLRDLSLISDIFQREELDSEIFREPLFEAVEEALLSLDESRKREGEKLKSYFLEKLKVIEDEVRGIEEMVSQLEELLFKKLKERVRKLLSGEELPEEFERRIELEVALLAEKQDISEEVSRLKVHIDRFRELLNLESEPVGKTLDFLCQEMHREINTLGSKLKEIDVTEPVLKIKTEIARIKEQVQNVE</sequence>
<dbReference type="OrthoDB" id="9771229at2"/>
<reference evidence="8 9" key="1">
    <citation type="submission" date="2017-05" db="EMBL/GenBank/DDBJ databases">
        <authorList>
            <person name="Varghese N."/>
            <person name="Submissions S."/>
        </authorList>
    </citation>
    <scope>NUCLEOTIDE SEQUENCE [LARGE SCALE GENOMIC DNA]</scope>
    <source>
        <strain evidence="8 9">DSM 16304</strain>
    </source>
</reference>
<evidence type="ECO:0000256" key="5">
    <source>
        <dbReference type="ARBA" id="ARBA00035648"/>
    </source>
</evidence>
<proteinExistence type="inferred from homology"/>
<dbReference type="AlphaFoldDB" id="A0A521CQN5"/>
<gene>
    <name evidence="8" type="ORF">SAMN06269117_11413</name>
</gene>
<evidence type="ECO:0000313" key="9">
    <source>
        <dbReference type="Proteomes" id="UP000317315"/>
    </source>
</evidence>